<evidence type="ECO:0000313" key="1">
    <source>
        <dbReference type="EMBL" id="BBB91294.1"/>
    </source>
</evidence>
<name>A0A348AJP6_9FIRM</name>
<proteinExistence type="predicted"/>
<organism evidence="1 2">
    <name type="scientific">Methylomusa anaerophila</name>
    <dbReference type="NCBI Taxonomy" id="1930071"/>
    <lineage>
        <taxon>Bacteria</taxon>
        <taxon>Bacillati</taxon>
        <taxon>Bacillota</taxon>
        <taxon>Negativicutes</taxon>
        <taxon>Selenomonadales</taxon>
        <taxon>Sporomusaceae</taxon>
        <taxon>Methylomusa</taxon>
    </lineage>
</organism>
<dbReference type="Gene3D" id="3.20.20.460">
    <property type="entry name" value="Monomethylamine methyltransferase MtmB"/>
    <property type="match status" value="1"/>
</dbReference>
<dbReference type="SUPFAM" id="SSF75098">
    <property type="entry name" value="Monomethylamine methyltransferase MtmB"/>
    <property type="match status" value="1"/>
</dbReference>
<sequence length="202" mass="22555">MTIAKTLTVFDIYERAKVGPKIEEKEWDFKIIPQTASRLKQKYNIKMDKKQIIPTDPVLINNLFKAGLEMLVECGVYCIDTNKVIKYTEEEVWASIKAAPKRVTYGEGKEARELACRSYKDKKPPLIQGGPTGAPCSEEHFLAIHQSYAQEPLVDTIVDGVLQTIKGHDPVPQSPWEIAAVKSEAILVRAAQDRAGRTGMGL</sequence>
<reference evidence="1 2" key="1">
    <citation type="journal article" date="2018" name="Int. J. Syst. Evol. Microbiol.">
        <title>Methylomusa anaerophila gen. nov., sp. nov., an anaerobic methanol-utilizing bacterium isolated from a microbial fuel cell.</title>
        <authorList>
            <person name="Amano N."/>
            <person name="Yamamuro A."/>
            <person name="Miyahara M."/>
            <person name="Kouzuma A."/>
            <person name="Abe T."/>
            <person name="Watanabe K."/>
        </authorList>
    </citation>
    <scope>NUCLEOTIDE SEQUENCE [LARGE SCALE GENOMIC DNA]</scope>
    <source>
        <strain evidence="1 2">MMFC1</strain>
    </source>
</reference>
<accession>A0A348AJP6</accession>
<dbReference type="GO" id="GO:0032259">
    <property type="term" value="P:methylation"/>
    <property type="evidence" value="ECO:0007669"/>
    <property type="project" value="UniProtKB-KW"/>
</dbReference>
<protein>
    <submittedName>
        <fullName evidence="1">Monomethylamine methyltransferase MtmB</fullName>
    </submittedName>
</protein>
<keyword evidence="1" id="KW-0808">Transferase</keyword>
<dbReference type="EMBL" id="AP018449">
    <property type="protein sequence ID" value="BBB91294.1"/>
    <property type="molecule type" value="Genomic_DNA"/>
</dbReference>
<keyword evidence="1" id="KW-0489">Methyltransferase</keyword>
<keyword evidence="2" id="KW-1185">Reference proteome</keyword>
<dbReference type="Proteomes" id="UP000276437">
    <property type="component" value="Chromosome"/>
</dbReference>
<dbReference type="InterPro" id="IPR036655">
    <property type="entry name" value="MtmB_sf"/>
</dbReference>
<dbReference type="KEGG" id="mana:MAMMFC1_01966"/>
<dbReference type="GO" id="GO:0008168">
    <property type="term" value="F:methyltransferase activity"/>
    <property type="evidence" value="ECO:0007669"/>
    <property type="project" value="UniProtKB-KW"/>
</dbReference>
<gene>
    <name evidence="1" type="ORF">MAMMFC1_01966</name>
</gene>
<dbReference type="AlphaFoldDB" id="A0A348AJP6"/>
<dbReference type="Pfam" id="PF05369">
    <property type="entry name" value="MtmB"/>
    <property type="match status" value="1"/>
</dbReference>
<evidence type="ECO:0000313" key="2">
    <source>
        <dbReference type="Proteomes" id="UP000276437"/>
    </source>
</evidence>
<dbReference type="InterPro" id="IPR008031">
    <property type="entry name" value="MtmB_MeTrfase"/>
</dbReference>